<reference evidence="8" key="1">
    <citation type="submission" date="2023-07" db="EMBL/GenBank/DDBJ databases">
        <title>30 novel species of actinomycetes from the DSMZ collection.</title>
        <authorList>
            <person name="Nouioui I."/>
        </authorList>
    </citation>
    <scope>NUCLEOTIDE SEQUENCE [LARGE SCALE GENOMIC DNA]</scope>
    <source>
        <strain evidence="8">DSM 44917</strain>
    </source>
</reference>
<keyword evidence="4 5" id="KW-0456">Lyase</keyword>
<dbReference type="InterPro" id="IPR036291">
    <property type="entry name" value="NAD(P)-bd_dom_sf"/>
</dbReference>
<gene>
    <name evidence="5 7" type="primary">gmd</name>
    <name evidence="7" type="ORF">RM780_04520</name>
</gene>
<dbReference type="Proteomes" id="UP001183388">
    <property type="component" value="Unassembled WGS sequence"/>
</dbReference>
<sequence>MSTTAGKTALISGVTGQDGSYLAELLIEKGYTVHGLVRRSSTFNTERIDHMYQDPQEPHRALVLHHADLSDGVALVNLLREVRPDEVYNLGAQSHVRVSFDVPLYTADVTGLGTLRLLEAIRASGIDTRIYQASSSEMFGAAPPPQNERTPFHPRSPYGVAKVFSYWSTVNYREAYDMFAVNGILFNHESPRRGETFVTRKITRAVARIRAGLQEHLYLGNLDAVRDWGYAPEYVEAMWLMLQRDRPDDYVVATGVPATVRDFLGAAFAAGGLDWTEHVRFDAKYERPSEVDALVGDPAKARELLGWEPAVRWRELAELMVEADIAALEAELSGARVRIDR</sequence>
<dbReference type="GO" id="GO:0008446">
    <property type="term" value="F:GDP-mannose 4,6-dehydratase activity"/>
    <property type="evidence" value="ECO:0007669"/>
    <property type="project" value="UniProtKB-EC"/>
</dbReference>
<organism evidence="7 8">
    <name type="scientific">Streptomyces boetiae</name>
    <dbReference type="NCBI Taxonomy" id="3075541"/>
    <lineage>
        <taxon>Bacteria</taxon>
        <taxon>Bacillati</taxon>
        <taxon>Actinomycetota</taxon>
        <taxon>Actinomycetes</taxon>
        <taxon>Kitasatosporales</taxon>
        <taxon>Streptomycetaceae</taxon>
        <taxon>Streptomyces</taxon>
    </lineage>
</organism>
<dbReference type="Gene3D" id="3.90.25.10">
    <property type="entry name" value="UDP-galactose 4-epimerase, domain 1"/>
    <property type="match status" value="1"/>
</dbReference>
<comment type="catalytic activity">
    <reaction evidence="5">
        <text>GDP-alpha-D-mannose = GDP-4-dehydro-alpha-D-rhamnose + H2O</text>
        <dbReference type="Rhea" id="RHEA:23820"/>
        <dbReference type="ChEBI" id="CHEBI:15377"/>
        <dbReference type="ChEBI" id="CHEBI:57527"/>
        <dbReference type="ChEBI" id="CHEBI:57964"/>
        <dbReference type="EC" id="4.2.1.47"/>
    </reaction>
</comment>
<evidence type="ECO:0000256" key="1">
    <source>
        <dbReference type="ARBA" id="ARBA00001937"/>
    </source>
</evidence>
<name>A0ABU2L3T5_9ACTN</name>
<dbReference type="PANTHER" id="PTHR43715:SF1">
    <property type="entry name" value="GDP-MANNOSE 4,6 DEHYDRATASE"/>
    <property type="match status" value="1"/>
</dbReference>
<feature type="domain" description="NAD(P)-binding" evidence="6">
    <location>
        <begin position="10"/>
        <end position="320"/>
    </location>
</feature>
<evidence type="ECO:0000256" key="5">
    <source>
        <dbReference type="HAMAP-Rule" id="MF_00955"/>
    </source>
</evidence>
<dbReference type="EMBL" id="JAVREN010000004">
    <property type="protein sequence ID" value="MDT0306226.1"/>
    <property type="molecule type" value="Genomic_DNA"/>
</dbReference>
<comment type="cofactor">
    <cofactor evidence="1 5">
        <name>NADP(+)</name>
        <dbReference type="ChEBI" id="CHEBI:58349"/>
    </cofactor>
</comment>
<evidence type="ECO:0000313" key="7">
    <source>
        <dbReference type="EMBL" id="MDT0306226.1"/>
    </source>
</evidence>
<comment type="function">
    <text evidence="5">Catalyzes the conversion of GDP-D-mannose to GDP-4-dehydro-6-deoxy-D-mannose.</text>
</comment>
<evidence type="ECO:0000256" key="4">
    <source>
        <dbReference type="ARBA" id="ARBA00023239"/>
    </source>
</evidence>
<evidence type="ECO:0000259" key="6">
    <source>
        <dbReference type="Pfam" id="PF16363"/>
    </source>
</evidence>
<dbReference type="InterPro" id="IPR006368">
    <property type="entry name" value="GDP_Man_deHydtase"/>
</dbReference>
<dbReference type="CDD" id="cd05260">
    <property type="entry name" value="GDP_MD_SDR_e"/>
    <property type="match status" value="1"/>
</dbReference>
<evidence type="ECO:0000256" key="2">
    <source>
        <dbReference type="ARBA" id="ARBA00009263"/>
    </source>
</evidence>
<comment type="caution">
    <text evidence="5">Lacks conserved residue(s) required for the propagation of feature annotation.</text>
</comment>
<comment type="caution">
    <text evidence="7">The sequence shown here is derived from an EMBL/GenBank/DDBJ whole genome shotgun (WGS) entry which is preliminary data.</text>
</comment>
<keyword evidence="8" id="KW-1185">Reference proteome</keyword>
<dbReference type="PANTHER" id="PTHR43715">
    <property type="entry name" value="GDP-MANNOSE 4,6-DEHYDRATASE"/>
    <property type="match status" value="1"/>
</dbReference>
<dbReference type="InterPro" id="IPR016040">
    <property type="entry name" value="NAD(P)-bd_dom"/>
</dbReference>
<protein>
    <recommendedName>
        <fullName evidence="3 5">GDP-mannose 4,6-dehydratase</fullName>
        <ecNumber evidence="3 5">4.2.1.47</ecNumber>
    </recommendedName>
    <alternativeName>
        <fullName evidence="5">GDP-D-mannose dehydratase</fullName>
    </alternativeName>
</protein>
<accession>A0ABU2L3T5</accession>
<dbReference type="Gene3D" id="3.40.50.720">
    <property type="entry name" value="NAD(P)-binding Rossmann-like Domain"/>
    <property type="match status" value="1"/>
</dbReference>
<evidence type="ECO:0000313" key="8">
    <source>
        <dbReference type="Proteomes" id="UP001183388"/>
    </source>
</evidence>
<dbReference type="EC" id="4.2.1.47" evidence="3 5"/>
<dbReference type="RefSeq" id="WP_311629145.1">
    <property type="nucleotide sequence ID" value="NZ_JAVREN010000004.1"/>
</dbReference>
<comment type="similarity">
    <text evidence="2 5">Belongs to the NAD(P)-dependent epimerase/dehydratase family. GDP-mannose 4,6-dehydratase subfamily.</text>
</comment>
<dbReference type="HAMAP" id="MF_00955">
    <property type="entry name" value="GDP_Man_dehydratase"/>
    <property type="match status" value="1"/>
</dbReference>
<keyword evidence="5" id="KW-0521">NADP</keyword>
<proteinExistence type="inferred from homology"/>
<dbReference type="SUPFAM" id="SSF51735">
    <property type="entry name" value="NAD(P)-binding Rossmann-fold domains"/>
    <property type="match status" value="1"/>
</dbReference>
<feature type="binding site" evidence="5">
    <location>
        <position position="216"/>
    </location>
    <ligand>
        <name>NADP(+)</name>
        <dbReference type="ChEBI" id="CHEBI:58349"/>
    </ligand>
</feature>
<evidence type="ECO:0000256" key="3">
    <source>
        <dbReference type="ARBA" id="ARBA00011989"/>
    </source>
</evidence>
<dbReference type="NCBIfam" id="TIGR01472">
    <property type="entry name" value="gmd"/>
    <property type="match status" value="1"/>
</dbReference>
<dbReference type="Pfam" id="PF16363">
    <property type="entry name" value="GDP_Man_Dehyd"/>
    <property type="match status" value="1"/>
</dbReference>